<dbReference type="EMBL" id="JACCEM010000003">
    <property type="protein sequence ID" value="NYT48745.1"/>
    <property type="molecule type" value="Genomic_DNA"/>
</dbReference>
<feature type="transmembrane region" description="Helical" evidence="1">
    <location>
        <begin position="361"/>
        <end position="381"/>
    </location>
</feature>
<feature type="transmembrane region" description="Helical" evidence="1">
    <location>
        <begin position="322"/>
        <end position="341"/>
    </location>
</feature>
<dbReference type="AlphaFoldDB" id="A0A853FSB7"/>
<proteinExistence type="inferred from homology"/>
<evidence type="ECO:0000256" key="1">
    <source>
        <dbReference type="RuleBase" id="RU362044"/>
    </source>
</evidence>
<feature type="transmembrane region" description="Helical" evidence="1">
    <location>
        <begin position="179"/>
        <end position="203"/>
    </location>
</feature>
<feature type="transmembrane region" description="Helical" evidence="1">
    <location>
        <begin position="140"/>
        <end position="158"/>
    </location>
</feature>
<protein>
    <submittedName>
        <fullName evidence="2">ABC transporter permease</fullName>
    </submittedName>
</protein>
<keyword evidence="1" id="KW-0812">Transmembrane</keyword>
<dbReference type="GO" id="GO:0043190">
    <property type="term" value="C:ATP-binding cassette (ABC) transporter complex"/>
    <property type="evidence" value="ECO:0007669"/>
    <property type="project" value="InterPro"/>
</dbReference>
<dbReference type="PANTHER" id="PTHR30188:SF3">
    <property type="entry name" value="ABC TRANSPORTER PERMEASE"/>
    <property type="match status" value="1"/>
</dbReference>
<dbReference type="RefSeq" id="WP_180154062.1">
    <property type="nucleotide sequence ID" value="NZ_JACCEM010000003.1"/>
</dbReference>
<dbReference type="InterPro" id="IPR003453">
    <property type="entry name" value="ABC_MlaE_roteobac"/>
</dbReference>
<comment type="similarity">
    <text evidence="1">Belongs to the MlaE permease family.</text>
</comment>
<gene>
    <name evidence="2" type="ORF">H0A72_05430</name>
</gene>
<comment type="caution">
    <text evidence="1">Lacks conserved residue(s) required for the propagation of feature annotation.</text>
</comment>
<keyword evidence="1" id="KW-0997">Cell inner membrane</keyword>
<dbReference type="GO" id="GO:0005548">
    <property type="term" value="F:phospholipid transporter activity"/>
    <property type="evidence" value="ECO:0007669"/>
    <property type="project" value="TreeGrafter"/>
</dbReference>
<dbReference type="PANTHER" id="PTHR30188">
    <property type="entry name" value="ABC TRANSPORTER PERMEASE PROTEIN-RELATED"/>
    <property type="match status" value="1"/>
</dbReference>
<evidence type="ECO:0000313" key="3">
    <source>
        <dbReference type="Proteomes" id="UP000559809"/>
    </source>
</evidence>
<accession>A0A853FSB7</accession>
<dbReference type="Proteomes" id="UP000559809">
    <property type="component" value="Unassembled WGS sequence"/>
</dbReference>
<comment type="subcellular location">
    <subcellularLocation>
        <location evidence="1">Cell inner membrane</location>
        <topology evidence="1">Multi-pass membrane protein</topology>
    </subcellularLocation>
</comment>
<dbReference type="InterPro" id="IPR030802">
    <property type="entry name" value="Permease_MalE"/>
</dbReference>
<keyword evidence="1" id="KW-1133">Transmembrane helix</keyword>
<dbReference type="Pfam" id="PF02405">
    <property type="entry name" value="MlaE"/>
    <property type="match status" value="1"/>
</dbReference>
<comment type="caution">
    <text evidence="2">The sequence shown here is derived from an EMBL/GenBank/DDBJ whole genome shotgun (WGS) entry which is preliminary data.</text>
</comment>
<keyword evidence="1" id="KW-0472">Membrane</keyword>
<name>A0A853FSB7_9BURK</name>
<sequence length="385" mass="41100">MTGEDGQIFLRYDDAPEARLILLGDWTLRNYVKIGDAIASLKSRLPAPDEGRALPVDVSALHALDTSGAARLLELLGPDAAAAVARPGSGLPRERSALLRTVIDATTAAGQVPERRALPAFVELLGRIGLAMEQLWRQTLALLGFIGLTLQSLVLNLPRPRRWRVTSIVAQIEETGFNAVPIVALLTFMVGAVIAFLGATILADFGASGYTVNLVAFSFLREFAVLLTAILIAGRTASAFTAQLGSMKANEEIDALRTMGMSPIEVLVLPRILALLVSLPLLTFVGMVSGILGGLLVCALSLDISPTMFFTILKDDIPLRHFLLGMAKAPLFAYLIAVIGCQEGFKVSGSAKSVGEHTTSSVVQSIFIVILLDALAALFYMEMGW</sequence>
<reference evidence="2 3" key="1">
    <citation type="submission" date="2020-07" db="EMBL/GenBank/DDBJ databases">
        <title>Taxonomic revisions and descriptions of new bacterial species based on genomic comparisons in the high-G+C-content subgroup of the family Alcaligenaceae.</title>
        <authorList>
            <person name="Szabo A."/>
            <person name="Felfoldi T."/>
        </authorList>
    </citation>
    <scope>NUCLEOTIDE SEQUENCE [LARGE SCALE GENOMIC DNA]</scope>
    <source>
        <strain evidence="2 3">LMG 24012</strain>
    </source>
</reference>
<dbReference type="NCBIfam" id="TIGR00056">
    <property type="entry name" value="MlaE family lipid ABC transporter permease subunit"/>
    <property type="match status" value="1"/>
</dbReference>
<evidence type="ECO:0000313" key="2">
    <source>
        <dbReference type="EMBL" id="NYT48745.1"/>
    </source>
</evidence>
<keyword evidence="1" id="KW-1003">Cell membrane</keyword>
<organism evidence="2 3">
    <name type="scientific">Parapusillimonas granuli</name>
    <dbReference type="NCBI Taxonomy" id="380911"/>
    <lineage>
        <taxon>Bacteria</taxon>
        <taxon>Pseudomonadati</taxon>
        <taxon>Pseudomonadota</taxon>
        <taxon>Betaproteobacteria</taxon>
        <taxon>Burkholderiales</taxon>
        <taxon>Alcaligenaceae</taxon>
        <taxon>Parapusillimonas</taxon>
    </lineage>
</organism>
<keyword evidence="3" id="KW-1185">Reference proteome</keyword>